<dbReference type="SUPFAM" id="SSF51735">
    <property type="entry name" value="NAD(P)-binding Rossmann-fold domains"/>
    <property type="match status" value="1"/>
</dbReference>
<dbReference type="EC" id="1.4.1.9" evidence="8"/>
<dbReference type="PANTHER" id="PTHR42722:SF1">
    <property type="entry name" value="VALINE DEHYDROGENASE"/>
    <property type="match status" value="1"/>
</dbReference>
<dbReference type="GO" id="GO:0050049">
    <property type="term" value="F:L-leucine dehydrogenase activity"/>
    <property type="evidence" value="ECO:0007669"/>
    <property type="project" value="UniProtKB-EC"/>
</dbReference>
<accession>A0AAC9HJ21</accession>
<feature type="binding site" evidence="5">
    <location>
        <begin position="179"/>
        <end position="184"/>
    </location>
    <ligand>
        <name>NAD(+)</name>
        <dbReference type="ChEBI" id="CHEBI:57540"/>
    </ligand>
</feature>
<feature type="active site" description="Proton donor/acceptor" evidence="4">
    <location>
        <position position="80"/>
    </location>
</feature>
<evidence type="ECO:0000256" key="6">
    <source>
        <dbReference type="RuleBase" id="RU004417"/>
    </source>
</evidence>
<gene>
    <name evidence="8" type="primary">ldh_2</name>
    <name evidence="8" type="ORF">Maut_02382</name>
    <name evidence="9" type="ORF">MTAT_03910</name>
</gene>
<dbReference type="Proteomes" id="UP000094598">
    <property type="component" value="Chromosome"/>
</dbReference>
<dbReference type="SMART" id="SM00839">
    <property type="entry name" value="ELFV_dehydrog"/>
    <property type="match status" value="1"/>
</dbReference>
<dbReference type="PIRSF" id="PIRSF000188">
    <property type="entry name" value="Phe_leu_dh"/>
    <property type="match status" value="1"/>
</dbReference>
<dbReference type="AlphaFoldDB" id="A0AAC9HJ21"/>
<evidence type="ECO:0000313" key="11">
    <source>
        <dbReference type="Proteomes" id="UP000322283"/>
    </source>
</evidence>
<keyword evidence="2 6" id="KW-0560">Oxidoreductase</keyword>
<dbReference type="InterPro" id="IPR006096">
    <property type="entry name" value="Glu/Leu/Phe/Val/Trp_DH_C"/>
</dbReference>
<dbReference type="Pfam" id="PF02812">
    <property type="entry name" value="ELFV_dehydrog_N"/>
    <property type="match status" value="1"/>
</dbReference>
<dbReference type="SUPFAM" id="SSF53223">
    <property type="entry name" value="Aminoacid dehydrogenase-like, N-terminal domain"/>
    <property type="match status" value="1"/>
</dbReference>
<evidence type="ECO:0000313" key="8">
    <source>
        <dbReference type="EMBL" id="AOQ24805.1"/>
    </source>
</evidence>
<dbReference type="Gene3D" id="3.40.50.10860">
    <property type="entry name" value="Leucine Dehydrogenase, chain A, domain 1"/>
    <property type="match status" value="1"/>
</dbReference>
<feature type="domain" description="Glutamate/phenylalanine/leucine/valine/L-tryptophan dehydrogenase C-terminal" evidence="7">
    <location>
        <begin position="144"/>
        <end position="352"/>
    </location>
</feature>
<evidence type="ECO:0000313" key="10">
    <source>
        <dbReference type="Proteomes" id="UP000094598"/>
    </source>
</evidence>
<dbReference type="InterPro" id="IPR006097">
    <property type="entry name" value="Glu/Leu/Phe/Val/Trp_DH_dimer"/>
</dbReference>
<reference evidence="8 10" key="1">
    <citation type="submission" date="2016-08" db="EMBL/GenBank/DDBJ databases">
        <title>Moorella thermoacetica DSM 103132.</title>
        <authorList>
            <person name="Jendresen C.B."/>
            <person name="Redl S.M."/>
            <person name="Jensen T.O."/>
            <person name="Nielsen A.T."/>
        </authorList>
    </citation>
    <scope>NUCLEOTIDE SEQUENCE [LARGE SCALE GENOMIC DNA]</scope>
    <source>
        <strain evidence="8 10">DSM 103132</strain>
    </source>
</reference>
<evidence type="ECO:0000256" key="3">
    <source>
        <dbReference type="ARBA" id="ARBA00023027"/>
    </source>
</evidence>
<comment type="similarity">
    <text evidence="1 6">Belongs to the Glu/Leu/Phe/Val dehydrogenases family.</text>
</comment>
<dbReference type="PROSITE" id="PS00074">
    <property type="entry name" value="GLFV_DEHYDROGENASE"/>
    <property type="match status" value="1"/>
</dbReference>
<dbReference type="InterPro" id="IPR046346">
    <property type="entry name" value="Aminoacid_DH-like_N_sf"/>
</dbReference>
<dbReference type="CDD" id="cd01075">
    <property type="entry name" value="NAD_bind_Leu_Phe_Val_DH"/>
    <property type="match status" value="1"/>
</dbReference>
<dbReference type="GO" id="GO:0006520">
    <property type="term" value="P:amino acid metabolic process"/>
    <property type="evidence" value="ECO:0007669"/>
    <property type="project" value="InterPro"/>
</dbReference>
<evidence type="ECO:0000259" key="7">
    <source>
        <dbReference type="SMART" id="SM00839"/>
    </source>
</evidence>
<dbReference type="PANTHER" id="PTHR42722">
    <property type="entry name" value="LEUCINE DEHYDROGENASE"/>
    <property type="match status" value="1"/>
</dbReference>
<dbReference type="GO" id="GO:0000166">
    <property type="term" value="F:nucleotide binding"/>
    <property type="evidence" value="ECO:0007669"/>
    <property type="project" value="UniProtKB-KW"/>
</dbReference>
<dbReference type="InterPro" id="IPR016211">
    <property type="entry name" value="Glu/Phe/Leu/Val/Trp_DH_bac/arc"/>
</dbReference>
<evidence type="ECO:0000256" key="2">
    <source>
        <dbReference type="ARBA" id="ARBA00023002"/>
    </source>
</evidence>
<dbReference type="RefSeq" id="WP_069590680.1">
    <property type="nucleotide sequence ID" value="NZ_CP017019.1"/>
</dbReference>
<keyword evidence="5" id="KW-0547">Nucleotide-binding</keyword>
<organism evidence="8 10">
    <name type="scientific">Neomoorella thermoacetica</name>
    <name type="common">Clostridium thermoaceticum</name>
    <dbReference type="NCBI Taxonomy" id="1525"/>
    <lineage>
        <taxon>Bacteria</taxon>
        <taxon>Bacillati</taxon>
        <taxon>Bacillota</taxon>
        <taxon>Clostridia</taxon>
        <taxon>Neomoorellales</taxon>
        <taxon>Neomoorellaceae</taxon>
        <taxon>Neomoorella</taxon>
    </lineage>
</organism>
<dbReference type="InterPro" id="IPR036291">
    <property type="entry name" value="NAD(P)-bd_dom_sf"/>
</dbReference>
<proteinExistence type="inferred from homology"/>
<dbReference type="Proteomes" id="UP000322283">
    <property type="component" value="Unassembled WGS sequence"/>
</dbReference>
<dbReference type="PRINTS" id="PR00082">
    <property type="entry name" value="GLFDHDRGNASE"/>
</dbReference>
<dbReference type="InterPro" id="IPR033524">
    <property type="entry name" value="Glu/Leu/Phe/Val_DH_AS"/>
</dbReference>
<dbReference type="EMBL" id="CP017019">
    <property type="protein sequence ID" value="AOQ24805.1"/>
    <property type="molecule type" value="Genomic_DNA"/>
</dbReference>
<sequence length="356" mass="38901">MGIFDLMEKYGHEQVIFNYDKKTGLKAIIAIHDTTLGPANGGCRMWNYASEEDALMDALRLSRGMTYKSAAAGLMFGGGKTVIMGDPKNKTPEMFYALGRIIATLHGRYYTGTDVGTSPEDFVEASKISPYFGGKPKEFGGLGNSGLPTAYGVFWGLKACLRECYGDESFKGRKVAIQGTGKVGDPLVKYLVDAGAEVTITDISREKAEAVGKKYGVKVVEPDAIFDVECDIFSPNALGAVINDNTINRLKCKIVGGAANNQLAEPRHGRMLKERGILYAPDFIINAGGVIAIGDEWEPGGYNEKRTYKKVEQIYDRLLRIFALAKEKGIDTNEAAEQMTRELIESIGDLKRIYVA</sequence>
<evidence type="ECO:0000313" key="9">
    <source>
        <dbReference type="EMBL" id="TYL15657.1"/>
    </source>
</evidence>
<keyword evidence="3 5" id="KW-0520">NAD</keyword>
<protein>
    <submittedName>
        <fullName evidence="8">Leucine dehydrogenase</fullName>
        <ecNumber evidence="8">1.4.1.9</ecNumber>
    </submittedName>
</protein>
<keyword evidence="11" id="KW-1185">Reference proteome</keyword>
<dbReference type="FunFam" id="3.40.50.10860:FF:000010">
    <property type="entry name" value="Leucine dehydrogenase"/>
    <property type="match status" value="1"/>
</dbReference>
<dbReference type="Gene3D" id="3.40.50.720">
    <property type="entry name" value="NAD(P)-binding Rossmann-like Domain"/>
    <property type="match status" value="1"/>
</dbReference>
<evidence type="ECO:0000256" key="4">
    <source>
        <dbReference type="PIRSR" id="PIRSR000188-1"/>
    </source>
</evidence>
<dbReference type="InterPro" id="IPR006095">
    <property type="entry name" value="Glu/Leu/Phe/Val/Trp_DH"/>
</dbReference>
<dbReference type="Pfam" id="PF00208">
    <property type="entry name" value="ELFV_dehydrog"/>
    <property type="match status" value="2"/>
</dbReference>
<evidence type="ECO:0000256" key="1">
    <source>
        <dbReference type="ARBA" id="ARBA00006382"/>
    </source>
</evidence>
<dbReference type="EMBL" id="VCDX01000001">
    <property type="protein sequence ID" value="TYL15657.1"/>
    <property type="molecule type" value="Genomic_DNA"/>
</dbReference>
<evidence type="ECO:0000256" key="5">
    <source>
        <dbReference type="PIRSR" id="PIRSR000188-2"/>
    </source>
</evidence>
<name>A0AAC9HJ21_NEOTH</name>
<reference evidence="9 11" key="2">
    <citation type="submission" date="2019-05" db="EMBL/GenBank/DDBJ databases">
        <title>Genome sequence of Moorella thermoacetica ATCC 33924.</title>
        <authorList>
            <person name="Poehlein A."/>
            <person name="Bengelsdorf F.R."/>
            <person name="Duerre P."/>
            <person name="Daniel R."/>
        </authorList>
    </citation>
    <scope>NUCLEOTIDE SEQUENCE [LARGE SCALE GENOMIC DNA]</scope>
    <source>
        <strain evidence="9 11">ATCC 33924</strain>
    </source>
</reference>